<name>A0ABY9JQS2_9BACI</name>
<sequence length="255" mass="30389">MKLVDLVKVVQKDAKGYKEIERKTGIKSPTITNFKNFILNKGKGKRPSLETLLKLSSLYFPGHEREIIKDFINGYSDNIKPQTVRELMSFCYEAQYWNLLSRLLEIGEKMDAVTYKFTTLLSYLLNTTFEKKMTYLDLYQESKRIKSTHKQILFIQRYIEMLYYLNEKGSHHKKLIETCEDLLEMVDREGQYLLKIFRIKVINIYSFHLVLQKRFDEARVWLNEIFQGDCSPYYKAAQLIIHLHICLFTVMYRSV</sequence>
<protein>
    <recommendedName>
        <fullName evidence="3">XRE family transcriptional regulator</fullName>
    </recommendedName>
</protein>
<evidence type="ECO:0000313" key="2">
    <source>
        <dbReference type="Proteomes" id="UP001197974"/>
    </source>
</evidence>
<proteinExistence type="predicted"/>
<gene>
    <name evidence="1" type="ORF">LC087_12490</name>
</gene>
<reference evidence="1 2" key="1">
    <citation type="submission" date="2023-06" db="EMBL/GenBank/DDBJ databases">
        <title>Five Gram-positive bacteria isolated from mangrove sediments in Shenzhen, Guangdong, China.</title>
        <authorList>
            <person name="Yu S."/>
            <person name="Zheng W."/>
            <person name="Huang Y."/>
        </authorList>
    </citation>
    <scope>NUCLEOTIDE SEQUENCE [LARGE SCALE GENOMIC DNA]</scope>
    <source>
        <strain evidence="1 2">SaN35-3</strain>
    </source>
</reference>
<dbReference type="EMBL" id="CP129013">
    <property type="protein sequence ID" value="WLR41682.1"/>
    <property type="molecule type" value="Genomic_DNA"/>
</dbReference>
<keyword evidence="2" id="KW-1185">Reference proteome</keyword>
<accession>A0ABY9JQS2</accession>
<dbReference type="RefSeq" id="WP_306019619.1">
    <property type="nucleotide sequence ID" value="NZ_CP129013.1"/>
</dbReference>
<organism evidence="1 2">
    <name type="scientific">Bacillus carboniphilus</name>
    <dbReference type="NCBI Taxonomy" id="86663"/>
    <lineage>
        <taxon>Bacteria</taxon>
        <taxon>Bacillati</taxon>
        <taxon>Bacillota</taxon>
        <taxon>Bacilli</taxon>
        <taxon>Bacillales</taxon>
        <taxon>Bacillaceae</taxon>
        <taxon>Bacillus</taxon>
    </lineage>
</organism>
<dbReference type="Proteomes" id="UP001197974">
    <property type="component" value="Chromosome"/>
</dbReference>
<evidence type="ECO:0008006" key="3">
    <source>
        <dbReference type="Google" id="ProtNLM"/>
    </source>
</evidence>
<evidence type="ECO:0000313" key="1">
    <source>
        <dbReference type="EMBL" id="WLR41682.1"/>
    </source>
</evidence>